<dbReference type="EC" id="3.5.99.6" evidence="8"/>
<dbReference type="SUPFAM" id="SSF100950">
    <property type="entry name" value="NagB/RpiA/CoA transferase-like"/>
    <property type="match status" value="1"/>
</dbReference>
<evidence type="ECO:0000256" key="6">
    <source>
        <dbReference type="ARBA" id="ARBA00060525"/>
    </source>
</evidence>
<evidence type="ECO:0000256" key="8">
    <source>
        <dbReference type="HAMAP-Rule" id="MF_01241"/>
    </source>
</evidence>
<accession>A0A9Q9BHY9</accession>
<dbReference type="GO" id="GO:0005829">
    <property type="term" value="C:cytosol"/>
    <property type="evidence" value="ECO:0007669"/>
    <property type="project" value="UniProtKB-ARBA"/>
</dbReference>
<dbReference type="InterPro" id="IPR004547">
    <property type="entry name" value="Glucosamine6P_isomerase"/>
</dbReference>
<dbReference type="Proteomes" id="UP001056981">
    <property type="component" value="Chromosome"/>
</dbReference>
<feature type="site" description="Part of the allosteric site" evidence="8">
    <location>
        <position position="151"/>
    </location>
</feature>
<protein>
    <recommendedName>
        <fullName evidence="8">Glucosamine-6-phosphate deaminase</fullName>
        <ecNumber evidence="8">3.5.99.6</ecNumber>
    </recommendedName>
    <alternativeName>
        <fullName evidence="8">GlcN6P deaminase</fullName>
        <shortName evidence="8">GNPDA</shortName>
    </alternativeName>
    <alternativeName>
        <fullName evidence="8">Glucosamine-6-phosphate isomerase</fullName>
    </alternativeName>
</protein>
<comment type="pathway">
    <text evidence="6 8">Amino-sugar metabolism; N-acetylneuraminate degradation; D-fructose 6-phosphate from N-acetylneuraminate: step 5/5.</text>
</comment>
<feature type="site" description="Part of the allosteric site" evidence="8">
    <location>
        <position position="161"/>
    </location>
</feature>
<organism evidence="10 11">
    <name type="scientific">Treponema denticola</name>
    <dbReference type="NCBI Taxonomy" id="158"/>
    <lineage>
        <taxon>Bacteria</taxon>
        <taxon>Pseudomonadati</taxon>
        <taxon>Spirochaetota</taxon>
        <taxon>Spirochaetia</taxon>
        <taxon>Spirochaetales</taxon>
        <taxon>Treponemataceae</taxon>
        <taxon>Treponema</taxon>
    </lineage>
</organism>
<dbReference type="GO" id="GO:0006046">
    <property type="term" value="P:N-acetylglucosamine catabolic process"/>
    <property type="evidence" value="ECO:0007669"/>
    <property type="project" value="UniProtKB-UniRule"/>
</dbReference>
<feature type="active site" description="For ring-opening step" evidence="8">
    <location>
        <position position="141"/>
    </location>
</feature>
<dbReference type="Pfam" id="PF01182">
    <property type="entry name" value="Glucosamine_iso"/>
    <property type="match status" value="1"/>
</dbReference>
<reference evidence="10" key="1">
    <citation type="submission" date="2020-04" db="EMBL/GenBank/DDBJ databases">
        <title>Comparative genomics of oral phylogroup-2 Treponema strains.</title>
        <authorList>
            <person name="Zeng H."/>
            <person name="Chan Y.K."/>
            <person name="Watt R.M."/>
        </authorList>
    </citation>
    <scope>NUCLEOTIDE SEQUENCE</scope>
    <source>
        <strain evidence="10">OMZ 905</strain>
    </source>
</reference>
<dbReference type="GO" id="GO:0019262">
    <property type="term" value="P:N-acetylneuraminate catabolic process"/>
    <property type="evidence" value="ECO:0007669"/>
    <property type="project" value="UniProtKB-UniRule"/>
</dbReference>
<evidence type="ECO:0000256" key="4">
    <source>
        <dbReference type="ARBA" id="ARBA00023277"/>
    </source>
</evidence>
<evidence type="ECO:0000256" key="5">
    <source>
        <dbReference type="ARBA" id="ARBA00055188"/>
    </source>
</evidence>
<dbReference type="GO" id="GO:0005975">
    <property type="term" value="P:carbohydrate metabolic process"/>
    <property type="evidence" value="ECO:0007669"/>
    <property type="project" value="InterPro"/>
</dbReference>
<feature type="site" description="Part of the allosteric site" evidence="8">
    <location>
        <position position="158"/>
    </location>
</feature>
<evidence type="ECO:0000256" key="7">
    <source>
        <dbReference type="ARBA" id="ARBA00061194"/>
    </source>
</evidence>
<evidence type="ECO:0000256" key="3">
    <source>
        <dbReference type="ARBA" id="ARBA00022801"/>
    </source>
</evidence>
<dbReference type="FunFam" id="3.40.50.1360:FF:000002">
    <property type="entry name" value="Glucosamine-6-phosphate deaminase"/>
    <property type="match status" value="1"/>
</dbReference>
<evidence type="ECO:0000313" key="10">
    <source>
        <dbReference type="EMBL" id="UTD01252.1"/>
    </source>
</evidence>
<dbReference type="GO" id="GO:0006043">
    <property type="term" value="P:glucosamine catabolic process"/>
    <property type="evidence" value="ECO:0007669"/>
    <property type="project" value="TreeGrafter"/>
</dbReference>
<feature type="active site" description="For ring-opening step" evidence="8">
    <location>
        <position position="148"/>
    </location>
</feature>
<dbReference type="NCBIfam" id="TIGR00502">
    <property type="entry name" value="nagB"/>
    <property type="match status" value="1"/>
</dbReference>
<feature type="active site" description="Proton acceptor; for ring-opening step" evidence="8">
    <location>
        <position position="143"/>
    </location>
</feature>
<feature type="domain" description="Glucosamine/galactosamine-6-phosphate isomerase" evidence="9">
    <location>
        <begin position="14"/>
        <end position="222"/>
    </location>
</feature>
<comment type="similarity">
    <text evidence="7 8">Belongs to the glucosamine/galactosamine-6-phosphate isomerase family. NagB subfamily.</text>
</comment>
<name>A0A9Q9BHY9_TREDN</name>
<comment type="function">
    <text evidence="5 8">Catalyzes the reversible isomerization-deamination of glucosamine 6-phosphate (GlcN6P) to form fructose 6-phosphate (Fru6P) and ammonium ion.</text>
</comment>
<feature type="active site" description="Proton acceptor; for enolization step" evidence="8">
    <location>
        <position position="72"/>
    </location>
</feature>
<sequence length="264" mass="29940">MRLIIKNNYEDCSKWTADYICNKIIEFKPTKEKPFVLGLPTGSTPLGVYKELIKKHKEGLLSFKHIVTFNMDEYVGLEASHPQSYHYFMMDNFFNHIDIEPKNIHILNGMAKDKKKECEDYEKVILSYGKIHLFLGGIGADGHIAFNEPYSSLTSRTREKTLTRDTIIMNSRFFEGNEDLVPKTALTVGIGTIMDAEEVLIMATGHAKAEAVHQAVEGGVSHVWTVSALQLHPKSIIICDDAATDELKVKTVKYFLDIEKENRN</sequence>
<dbReference type="PANTHER" id="PTHR11280:SF5">
    <property type="entry name" value="GLUCOSAMINE-6-PHOSPHATE ISOMERASE"/>
    <property type="match status" value="1"/>
</dbReference>
<dbReference type="HAMAP" id="MF_01241">
    <property type="entry name" value="GlcN6P_deamin"/>
    <property type="match status" value="1"/>
</dbReference>
<dbReference type="GO" id="GO:0042802">
    <property type="term" value="F:identical protein binding"/>
    <property type="evidence" value="ECO:0007669"/>
    <property type="project" value="TreeGrafter"/>
</dbReference>
<keyword evidence="4 8" id="KW-0119">Carbohydrate metabolism</keyword>
<comment type="activity regulation">
    <text evidence="8">Allosterically activated by N-acetylglucosamine 6-phosphate (GlcNAc6P).</text>
</comment>
<dbReference type="RefSeq" id="WP_253717176.1">
    <property type="nucleotide sequence ID" value="NZ_CP051522.1"/>
</dbReference>
<keyword evidence="3 8" id="KW-0378">Hydrolase</keyword>
<dbReference type="InterPro" id="IPR037171">
    <property type="entry name" value="NagB/RpiA_transferase-like"/>
</dbReference>
<dbReference type="EMBL" id="CP051635">
    <property type="protein sequence ID" value="UTD01252.1"/>
    <property type="molecule type" value="Genomic_DNA"/>
</dbReference>
<dbReference type="GO" id="GO:0004342">
    <property type="term" value="F:glucosamine-6-phosphate deaminase activity"/>
    <property type="evidence" value="ECO:0007669"/>
    <property type="project" value="UniProtKB-UniRule"/>
</dbReference>
<gene>
    <name evidence="8" type="primary">nagB</name>
    <name evidence="10" type="ORF">E4N86_11460</name>
</gene>
<evidence type="ECO:0000256" key="2">
    <source>
        <dbReference type="ARBA" id="ARBA00022533"/>
    </source>
</evidence>
<feature type="site" description="Part of the allosteric site" evidence="8">
    <location>
        <position position="160"/>
    </location>
</feature>
<evidence type="ECO:0000256" key="1">
    <source>
        <dbReference type="ARBA" id="ARBA00000644"/>
    </source>
</evidence>
<dbReference type="CDD" id="cd01399">
    <property type="entry name" value="GlcN6P_deaminase"/>
    <property type="match status" value="1"/>
</dbReference>
<keyword evidence="2 8" id="KW-0021">Allosteric enzyme</keyword>
<dbReference type="PANTHER" id="PTHR11280">
    <property type="entry name" value="GLUCOSAMINE-6-PHOSPHATE ISOMERASE"/>
    <property type="match status" value="1"/>
</dbReference>
<dbReference type="Gene3D" id="3.40.50.1360">
    <property type="match status" value="1"/>
</dbReference>
<evidence type="ECO:0000259" key="9">
    <source>
        <dbReference type="Pfam" id="PF01182"/>
    </source>
</evidence>
<evidence type="ECO:0000313" key="11">
    <source>
        <dbReference type="Proteomes" id="UP001056981"/>
    </source>
</evidence>
<comment type="caution">
    <text evidence="8">Lacks conserved residue(s) required for the propagation of feature annotation.</text>
</comment>
<dbReference type="AlphaFoldDB" id="A0A9Q9BHY9"/>
<comment type="catalytic activity">
    <reaction evidence="1 8">
        <text>alpha-D-glucosamine 6-phosphate + H2O = beta-D-fructose 6-phosphate + NH4(+)</text>
        <dbReference type="Rhea" id="RHEA:12172"/>
        <dbReference type="ChEBI" id="CHEBI:15377"/>
        <dbReference type="ChEBI" id="CHEBI:28938"/>
        <dbReference type="ChEBI" id="CHEBI:57634"/>
        <dbReference type="ChEBI" id="CHEBI:75989"/>
        <dbReference type="EC" id="3.5.99.6"/>
    </reaction>
</comment>
<dbReference type="PROSITE" id="PS01161">
    <property type="entry name" value="GLC_GALNAC_ISOMERASE"/>
    <property type="match status" value="1"/>
</dbReference>
<dbReference type="InterPro" id="IPR018321">
    <property type="entry name" value="Glucosamine6P_isomerase_CS"/>
</dbReference>
<proteinExistence type="inferred from homology"/>
<dbReference type="InterPro" id="IPR006148">
    <property type="entry name" value="Glc/Gal-6P_isomerase"/>
</dbReference>